<dbReference type="InterPro" id="IPR036794">
    <property type="entry name" value="ATP_F1_dsu/esu_C_sf"/>
</dbReference>
<dbReference type="GO" id="GO:0045259">
    <property type="term" value="C:proton-transporting ATP synthase complex"/>
    <property type="evidence" value="ECO:0007669"/>
    <property type="project" value="UniProtKB-KW"/>
</dbReference>
<evidence type="ECO:0000256" key="8">
    <source>
        <dbReference type="HAMAP-Rule" id="MF_00530"/>
    </source>
</evidence>
<evidence type="ECO:0000313" key="13">
    <source>
        <dbReference type="Proteomes" id="UP000176723"/>
    </source>
</evidence>
<dbReference type="PANTHER" id="PTHR13822:SF10">
    <property type="entry name" value="ATP SYNTHASE EPSILON CHAIN, CHLOROPLASTIC"/>
    <property type="match status" value="1"/>
</dbReference>
<dbReference type="InterPro" id="IPR020547">
    <property type="entry name" value="ATP_synth_F1_esu_C"/>
</dbReference>
<dbReference type="SUPFAM" id="SSF51344">
    <property type="entry name" value="Epsilon subunit of F1F0-ATP synthase N-terminal domain"/>
    <property type="match status" value="1"/>
</dbReference>
<comment type="caution">
    <text evidence="12">The sequence shown here is derived from an EMBL/GenBank/DDBJ whole genome shotgun (WGS) entry which is preliminary data.</text>
</comment>
<protein>
    <recommendedName>
        <fullName evidence="8">ATP synthase epsilon chain</fullName>
    </recommendedName>
    <alternativeName>
        <fullName evidence="8">ATP synthase F1 sector epsilon subunit</fullName>
    </alternativeName>
    <alternativeName>
        <fullName evidence="8">F-ATPase epsilon subunit</fullName>
    </alternativeName>
</protein>
<dbReference type="CDD" id="cd12152">
    <property type="entry name" value="F1-ATPase_delta"/>
    <property type="match status" value="1"/>
</dbReference>
<accession>A0A1G1W1E6</accession>
<dbReference type="Pfam" id="PF02823">
    <property type="entry name" value="ATP-synt_DE_N"/>
    <property type="match status" value="1"/>
</dbReference>
<keyword evidence="4 8" id="KW-0406">Ion transport</keyword>
<evidence type="ECO:0000256" key="9">
    <source>
        <dbReference type="RuleBase" id="RU003656"/>
    </source>
</evidence>
<name>A0A1G1W1E6_9BACT</name>
<keyword evidence="5 8" id="KW-0472">Membrane</keyword>
<dbReference type="GO" id="GO:0005524">
    <property type="term" value="F:ATP binding"/>
    <property type="evidence" value="ECO:0007669"/>
    <property type="project" value="UniProtKB-UniRule"/>
</dbReference>
<sequence>MKLFDLEVITQETVMYHDTAESVTAPASEGEVTILAHHAPFFSKVNPGQITVRKAGEKFEFLIGEGFIDVSSQNHVSILVDSATRVDQIDMRKAEEAKQRAEELLNQKDKYSKTEIMRAESSLKKAVLELKVSRSRRRRPQTFSPQSRT</sequence>
<dbReference type="HAMAP" id="MF_00530">
    <property type="entry name" value="ATP_synth_epsil_bac"/>
    <property type="match status" value="1"/>
</dbReference>
<organism evidence="12 13">
    <name type="scientific">Candidatus Chisholmbacteria bacterium RIFCSPLOWO2_01_FULL_49_14</name>
    <dbReference type="NCBI Taxonomy" id="1797593"/>
    <lineage>
        <taxon>Bacteria</taxon>
        <taxon>Candidatus Chisholmiibacteriota</taxon>
    </lineage>
</organism>
<dbReference type="GO" id="GO:0046933">
    <property type="term" value="F:proton-transporting ATP synthase activity, rotational mechanism"/>
    <property type="evidence" value="ECO:0007669"/>
    <property type="project" value="UniProtKB-UniRule"/>
</dbReference>
<evidence type="ECO:0000256" key="2">
    <source>
        <dbReference type="ARBA" id="ARBA00005712"/>
    </source>
</evidence>
<dbReference type="PANTHER" id="PTHR13822">
    <property type="entry name" value="ATP SYNTHASE DELTA/EPSILON CHAIN"/>
    <property type="match status" value="1"/>
</dbReference>
<dbReference type="Pfam" id="PF00401">
    <property type="entry name" value="ATP-synt_DE"/>
    <property type="match status" value="1"/>
</dbReference>
<evidence type="ECO:0000256" key="7">
    <source>
        <dbReference type="ARBA" id="ARBA00023310"/>
    </source>
</evidence>
<dbReference type="SUPFAM" id="SSF46604">
    <property type="entry name" value="Epsilon subunit of F1F0-ATP synthase C-terminal domain"/>
    <property type="match status" value="1"/>
</dbReference>
<evidence type="ECO:0000259" key="11">
    <source>
        <dbReference type="Pfam" id="PF02823"/>
    </source>
</evidence>
<evidence type="ECO:0000313" key="12">
    <source>
        <dbReference type="EMBL" id="OGY21463.1"/>
    </source>
</evidence>
<dbReference type="AlphaFoldDB" id="A0A1G1W1E6"/>
<keyword evidence="8" id="KW-0375">Hydrogen ion transport</keyword>
<dbReference type="InterPro" id="IPR001469">
    <property type="entry name" value="ATP_synth_F1_dsu/esu"/>
</dbReference>
<evidence type="ECO:0000256" key="4">
    <source>
        <dbReference type="ARBA" id="ARBA00023065"/>
    </source>
</evidence>
<keyword evidence="8" id="KW-1003">Cell membrane</keyword>
<dbReference type="InterPro" id="IPR020546">
    <property type="entry name" value="ATP_synth_F1_dsu/esu_N"/>
</dbReference>
<dbReference type="GO" id="GO:0005886">
    <property type="term" value="C:plasma membrane"/>
    <property type="evidence" value="ECO:0007669"/>
    <property type="project" value="UniProtKB-SubCell"/>
</dbReference>
<evidence type="ECO:0000256" key="5">
    <source>
        <dbReference type="ARBA" id="ARBA00023136"/>
    </source>
</evidence>
<comment type="similarity">
    <text evidence="2 8 9">Belongs to the ATPase epsilon chain family.</text>
</comment>
<evidence type="ECO:0000256" key="3">
    <source>
        <dbReference type="ARBA" id="ARBA00022448"/>
    </source>
</evidence>
<dbReference type="EMBL" id="MHCL01000011">
    <property type="protein sequence ID" value="OGY21463.1"/>
    <property type="molecule type" value="Genomic_DNA"/>
</dbReference>
<evidence type="ECO:0000256" key="6">
    <source>
        <dbReference type="ARBA" id="ARBA00023196"/>
    </source>
</evidence>
<feature type="domain" description="ATP synthase F1 complex delta/epsilon subunit N-terminal" evidence="11">
    <location>
        <begin position="4"/>
        <end position="83"/>
    </location>
</feature>
<comment type="subunit">
    <text evidence="8 9">F-type ATPases have 2 components, CF(1) - the catalytic core - and CF(0) - the membrane proton channel. CF(1) has five subunits: alpha(3), beta(3), gamma(1), delta(1), epsilon(1). CF(0) has three main subunits: a, b and c.</text>
</comment>
<evidence type="ECO:0000256" key="1">
    <source>
        <dbReference type="ARBA" id="ARBA00004202"/>
    </source>
</evidence>
<keyword evidence="3 8" id="KW-0813">Transport</keyword>
<dbReference type="Proteomes" id="UP000176723">
    <property type="component" value="Unassembled WGS sequence"/>
</dbReference>
<proteinExistence type="inferred from homology"/>
<evidence type="ECO:0000259" key="10">
    <source>
        <dbReference type="Pfam" id="PF00401"/>
    </source>
</evidence>
<dbReference type="NCBIfam" id="TIGR01216">
    <property type="entry name" value="ATP_synt_epsi"/>
    <property type="match status" value="1"/>
</dbReference>
<dbReference type="InterPro" id="IPR036771">
    <property type="entry name" value="ATPsynth_dsu/esu_N"/>
</dbReference>
<gene>
    <name evidence="8" type="primary">atpC</name>
    <name evidence="12" type="ORF">A3A65_00395</name>
</gene>
<reference evidence="12 13" key="1">
    <citation type="journal article" date="2016" name="Nat. Commun.">
        <title>Thousands of microbial genomes shed light on interconnected biogeochemical processes in an aquifer system.</title>
        <authorList>
            <person name="Anantharaman K."/>
            <person name="Brown C.T."/>
            <person name="Hug L.A."/>
            <person name="Sharon I."/>
            <person name="Castelle C.J."/>
            <person name="Probst A.J."/>
            <person name="Thomas B.C."/>
            <person name="Singh A."/>
            <person name="Wilkins M.J."/>
            <person name="Karaoz U."/>
            <person name="Brodie E.L."/>
            <person name="Williams K.H."/>
            <person name="Hubbard S.S."/>
            <person name="Banfield J.F."/>
        </authorList>
    </citation>
    <scope>NUCLEOTIDE SEQUENCE [LARGE SCALE GENOMIC DNA]</scope>
</reference>
<comment type="subcellular location">
    <subcellularLocation>
        <location evidence="1 8">Cell membrane</location>
        <topology evidence="1 8">Peripheral membrane protein</topology>
    </subcellularLocation>
</comment>
<comment type="function">
    <text evidence="8">Produces ATP from ADP in the presence of a proton gradient across the membrane.</text>
</comment>
<dbReference type="STRING" id="1797593.A3A65_00395"/>
<keyword evidence="7 8" id="KW-0066">ATP synthesis</keyword>
<feature type="domain" description="ATP synthase epsilon subunit C-terminal" evidence="10">
    <location>
        <begin position="87"/>
        <end position="133"/>
    </location>
</feature>
<dbReference type="Gene3D" id="2.60.15.10">
    <property type="entry name" value="F0F1 ATP synthase delta/epsilon subunit, N-terminal"/>
    <property type="match status" value="1"/>
</dbReference>
<keyword evidence="6 8" id="KW-0139">CF(1)</keyword>
<dbReference type="Gene3D" id="1.20.5.440">
    <property type="entry name" value="ATP synthase delta/epsilon subunit, C-terminal domain"/>
    <property type="match status" value="1"/>
</dbReference>